<keyword evidence="1" id="KW-0805">Transcription regulation</keyword>
<dbReference type="OrthoDB" id="9809772at2"/>
<dbReference type="SUPFAM" id="SSF48498">
    <property type="entry name" value="Tetracyclin repressor-like, C-terminal domain"/>
    <property type="match status" value="1"/>
</dbReference>
<dbReference type="InterPro" id="IPR036271">
    <property type="entry name" value="Tet_transcr_reg_TetR-rel_C_sf"/>
</dbReference>
<evidence type="ECO:0000256" key="2">
    <source>
        <dbReference type="ARBA" id="ARBA00023125"/>
    </source>
</evidence>
<protein>
    <submittedName>
        <fullName evidence="6">TetR family transcriptional regulator</fullName>
    </submittedName>
</protein>
<dbReference type="PANTHER" id="PTHR47506:SF1">
    <property type="entry name" value="HTH-TYPE TRANSCRIPTIONAL REGULATOR YJDC"/>
    <property type="match status" value="1"/>
</dbReference>
<dbReference type="GO" id="GO:0003677">
    <property type="term" value="F:DNA binding"/>
    <property type="evidence" value="ECO:0007669"/>
    <property type="project" value="UniProtKB-UniRule"/>
</dbReference>
<evidence type="ECO:0000313" key="6">
    <source>
        <dbReference type="EMBL" id="OEO33101.1"/>
    </source>
</evidence>
<gene>
    <name evidence="6" type="ORF">VW23_008250</name>
</gene>
<dbReference type="EMBL" id="LAJE02000030">
    <property type="protein sequence ID" value="OEO33101.1"/>
    <property type="molecule type" value="Genomic_DNA"/>
</dbReference>
<keyword evidence="7" id="KW-1185">Reference proteome</keyword>
<comment type="caution">
    <text evidence="6">The sequence shown here is derived from an EMBL/GenBank/DDBJ whole genome shotgun (WGS) entry which is preliminary data.</text>
</comment>
<dbReference type="InterPro" id="IPR011075">
    <property type="entry name" value="TetR_C"/>
</dbReference>
<keyword evidence="3" id="KW-0804">Transcription</keyword>
<dbReference type="InterPro" id="IPR009057">
    <property type="entry name" value="Homeodomain-like_sf"/>
</dbReference>
<feature type="DNA-binding region" description="H-T-H motif" evidence="4">
    <location>
        <begin position="26"/>
        <end position="45"/>
    </location>
</feature>
<dbReference type="PRINTS" id="PR00455">
    <property type="entry name" value="HTHTETR"/>
</dbReference>
<sequence>MEQQTAERILATARELVIAGGYNGFSYADIAAVVGIRKPSIHHHFPAKSDLVRALVAGYRDDLARGLAHFESLSPDAAVQLQSYIATWEACISDGSMPFCLGAQLAAELPALPPEVAVEVRAHFRLLAAWLTEVLARGVQQGRFRLTDSAELEAETIMATVHGAMLSARAYGAPATFGLIIGPLLERITI</sequence>
<reference evidence="6 7" key="1">
    <citation type="journal article" date="2015" name="Genome Announc.">
        <title>Genome Assemblies of Three Soil-Associated Devosia species: D. insulae, D. limi, and D. soli.</title>
        <authorList>
            <person name="Hassan Y.I."/>
            <person name="Lepp D."/>
            <person name="Zhou T."/>
        </authorList>
    </citation>
    <scope>NUCLEOTIDE SEQUENCE [LARGE SCALE GENOMIC DNA]</scope>
    <source>
        <strain evidence="6 7">DS-56</strain>
    </source>
</reference>
<evidence type="ECO:0000256" key="3">
    <source>
        <dbReference type="ARBA" id="ARBA00023163"/>
    </source>
</evidence>
<dbReference type="Pfam" id="PF00440">
    <property type="entry name" value="TetR_N"/>
    <property type="match status" value="1"/>
</dbReference>
<dbReference type="RefSeq" id="WP_069907770.1">
    <property type="nucleotide sequence ID" value="NZ_LAJE02000030.1"/>
</dbReference>
<organism evidence="6 7">
    <name type="scientific">Devosia insulae DS-56</name>
    <dbReference type="NCBI Taxonomy" id="1116389"/>
    <lineage>
        <taxon>Bacteria</taxon>
        <taxon>Pseudomonadati</taxon>
        <taxon>Pseudomonadota</taxon>
        <taxon>Alphaproteobacteria</taxon>
        <taxon>Hyphomicrobiales</taxon>
        <taxon>Devosiaceae</taxon>
        <taxon>Devosia</taxon>
    </lineage>
</organism>
<evidence type="ECO:0000256" key="1">
    <source>
        <dbReference type="ARBA" id="ARBA00023015"/>
    </source>
</evidence>
<evidence type="ECO:0000259" key="5">
    <source>
        <dbReference type="PROSITE" id="PS50977"/>
    </source>
</evidence>
<dbReference type="InterPro" id="IPR001647">
    <property type="entry name" value="HTH_TetR"/>
</dbReference>
<proteinExistence type="predicted"/>
<evidence type="ECO:0000256" key="4">
    <source>
        <dbReference type="PROSITE-ProRule" id="PRU00335"/>
    </source>
</evidence>
<dbReference type="Proteomes" id="UP000095463">
    <property type="component" value="Unassembled WGS sequence"/>
</dbReference>
<dbReference type="Gene3D" id="1.10.357.10">
    <property type="entry name" value="Tetracycline Repressor, domain 2"/>
    <property type="match status" value="1"/>
</dbReference>
<keyword evidence="2 4" id="KW-0238">DNA-binding</keyword>
<name>A0A1E5XWY5_9HYPH</name>
<dbReference type="SUPFAM" id="SSF46689">
    <property type="entry name" value="Homeodomain-like"/>
    <property type="match status" value="1"/>
</dbReference>
<accession>A0A1E5XWY5</accession>
<evidence type="ECO:0000313" key="7">
    <source>
        <dbReference type="Proteomes" id="UP000095463"/>
    </source>
</evidence>
<dbReference type="Pfam" id="PF16925">
    <property type="entry name" value="TetR_C_13"/>
    <property type="match status" value="1"/>
</dbReference>
<feature type="domain" description="HTH tetR-type" evidence="5">
    <location>
        <begin position="3"/>
        <end position="63"/>
    </location>
</feature>
<dbReference type="AlphaFoldDB" id="A0A1E5XWY5"/>
<dbReference type="PANTHER" id="PTHR47506">
    <property type="entry name" value="TRANSCRIPTIONAL REGULATORY PROTEIN"/>
    <property type="match status" value="1"/>
</dbReference>
<dbReference type="PROSITE" id="PS50977">
    <property type="entry name" value="HTH_TETR_2"/>
    <property type="match status" value="1"/>
</dbReference>